<name>A0A9P7JWT5_9AGAM</name>
<comment type="caution">
    <text evidence="2">The sequence shown here is derived from an EMBL/GenBank/DDBJ whole genome shotgun (WGS) entry which is preliminary data.</text>
</comment>
<accession>A0A9P7JWT5</accession>
<evidence type="ECO:0000256" key="1">
    <source>
        <dbReference type="SAM" id="SignalP"/>
    </source>
</evidence>
<dbReference type="GeneID" id="64698753"/>
<evidence type="ECO:0000313" key="3">
    <source>
        <dbReference type="Proteomes" id="UP000823399"/>
    </source>
</evidence>
<proteinExistence type="predicted"/>
<organism evidence="2 3">
    <name type="scientific">Suillus discolor</name>
    <dbReference type="NCBI Taxonomy" id="1912936"/>
    <lineage>
        <taxon>Eukaryota</taxon>
        <taxon>Fungi</taxon>
        <taxon>Dikarya</taxon>
        <taxon>Basidiomycota</taxon>
        <taxon>Agaricomycotina</taxon>
        <taxon>Agaricomycetes</taxon>
        <taxon>Agaricomycetidae</taxon>
        <taxon>Boletales</taxon>
        <taxon>Suillineae</taxon>
        <taxon>Suillaceae</taxon>
        <taxon>Suillus</taxon>
    </lineage>
</organism>
<reference evidence="2" key="1">
    <citation type="journal article" date="2020" name="New Phytol.">
        <title>Comparative genomics reveals dynamic genome evolution in host specialist ectomycorrhizal fungi.</title>
        <authorList>
            <person name="Lofgren L.A."/>
            <person name="Nguyen N.H."/>
            <person name="Vilgalys R."/>
            <person name="Ruytinx J."/>
            <person name="Liao H.L."/>
            <person name="Branco S."/>
            <person name="Kuo A."/>
            <person name="LaButti K."/>
            <person name="Lipzen A."/>
            <person name="Andreopoulos W."/>
            <person name="Pangilinan J."/>
            <person name="Riley R."/>
            <person name="Hundley H."/>
            <person name="Na H."/>
            <person name="Barry K."/>
            <person name="Grigoriev I.V."/>
            <person name="Stajich J.E."/>
            <person name="Kennedy P.G."/>
        </authorList>
    </citation>
    <scope>NUCLEOTIDE SEQUENCE</scope>
    <source>
        <strain evidence="2">FC423</strain>
    </source>
</reference>
<dbReference type="EMBL" id="JABBWM010000013">
    <property type="protein sequence ID" value="KAG2113132.1"/>
    <property type="molecule type" value="Genomic_DNA"/>
</dbReference>
<dbReference type="RefSeq" id="XP_041295690.1">
    <property type="nucleotide sequence ID" value="XM_041436494.1"/>
</dbReference>
<dbReference type="Proteomes" id="UP000823399">
    <property type="component" value="Unassembled WGS sequence"/>
</dbReference>
<gene>
    <name evidence="2" type="ORF">F5147DRAFT_682860</name>
</gene>
<protein>
    <submittedName>
        <fullName evidence="2">Uncharacterized protein</fullName>
    </submittedName>
</protein>
<evidence type="ECO:0000313" key="2">
    <source>
        <dbReference type="EMBL" id="KAG2113132.1"/>
    </source>
</evidence>
<sequence>MMRCAAFIVVLSLAHCSFLTTMATSESQHCCSSRYPNGKKWRYDVFIAAPDIGDIRVNVFTFGANTACLYLLDLGTGGYIHVWASTKDPEMDDMSFPSHRCCPRVQG</sequence>
<keyword evidence="1" id="KW-0732">Signal</keyword>
<keyword evidence="3" id="KW-1185">Reference proteome</keyword>
<feature type="chain" id="PRO_5040150554" evidence="1">
    <location>
        <begin position="17"/>
        <end position="107"/>
    </location>
</feature>
<feature type="signal peptide" evidence="1">
    <location>
        <begin position="1"/>
        <end position="16"/>
    </location>
</feature>
<dbReference type="AlphaFoldDB" id="A0A9P7JWT5"/>